<protein>
    <submittedName>
        <fullName evidence="1">Uncharacterized protein</fullName>
    </submittedName>
</protein>
<evidence type="ECO:0000313" key="1">
    <source>
        <dbReference type="EMBL" id="SVB28271.1"/>
    </source>
</evidence>
<dbReference type="AlphaFoldDB" id="A0A382CRP9"/>
<dbReference type="EMBL" id="UINC01035604">
    <property type="protein sequence ID" value="SVB28271.1"/>
    <property type="molecule type" value="Genomic_DNA"/>
</dbReference>
<name>A0A382CRP9_9ZZZZ</name>
<reference evidence="1" key="1">
    <citation type="submission" date="2018-05" db="EMBL/GenBank/DDBJ databases">
        <authorList>
            <person name="Lanie J.A."/>
            <person name="Ng W.-L."/>
            <person name="Kazmierczak K.M."/>
            <person name="Andrzejewski T.M."/>
            <person name="Davidsen T.M."/>
            <person name="Wayne K.J."/>
            <person name="Tettelin H."/>
            <person name="Glass J.I."/>
            <person name="Rusch D."/>
            <person name="Podicherti R."/>
            <person name="Tsui H.-C.T."/>
            <person name="Winkler M.E."/>
        </authorList>
    </citation>
    <scope>NUCLEOTIDE SEQUENCE</scope>
</reference>
<organism evidence="1">
    <name type="scientific">marine metagenome</name>
    <dbReference type="NCBI Taxonomy" id="408172"/>
    <lineage>
        <taxon>unclassified sequences</taxon>
        <taxon>metagenomes</taxon>
        <taxon>ecological metagenomes</taxon>
    </lineage>
</organism>
<sequence length="31" mass="3648">MKNIVSINKPHKEIKMKQTLKTLIRNVKSIN</sequence>
<gene>
    <name evidence="1" type="ORF">METZ01_LOCUS181125</name>
</gene>
<proteinExistence type="predicted"/>
<feature type="non-terminal residue" evidence="1">
    <location>
        <position position="31"/>
    </location>
</feature>
<accession>A0A382CRP9</accession>